<proteinExistence type="predicted"/>
<sequence>MEEQTTVDKDYLEVFNQGYEVAKELGLKPDGVNDLFFIPKLRFYIKKTLIVVSV</sequence>
<dbReference type="RefSeq" id="WP_303309140.1">
    <property type="nucleotide sequence ID" value="NZ_JAODOP010000001.1"/>
</dbReference>
<evidence type="ECO:0000313" key="1">
    <source>
        <dbReference type="EMBL" id="MEF3832155.1"/>
    </source>
</evidence>
<gene>
    <name evidence="1" type="ORF">N1F79_03330</name>
</gene>
<name>A0ABU7XQU9_9FLAO</name>
<accession>A0ABU7XQU9</accession>
<dbReference type="Proteomes" id="UP001337305">
    <property type="component" value="Unassembled WGS sequence"/>
</dbReference>
<organism evidence="1 2">
    <name type="scientific">Flavivirga spongiicola</name>
    <dbReference type="NCBI Taxonomy" id="421621"/>
    <lineage>
        <taxon>Bacteria</taxon>
        <taxon>Pseudomonadati</taxon>
        <taxon>Bacteroidota</taxon>
        <taxon>Flavobacteriia</taxon>
        <taxon>Flavobacteriales</taxon>
        <taxon>Flavobacteriaceae</taxon>
        <taxon>Flavivirga</taxon>
    </lineage>
</organism>
<dbReference type="EMBL" id="JAODOP010000001">
    <property type="protein sequence ID" value="MEF3832155.1"/>
    <property type="molecule type" value="Genomic_DNA"/>
</dbReference>
<keyword evidence="2" id="KW-1185">Reference proteome</keyword>
<evidence type="ECO:0000313" key="2">
    <source>
        <dbReference type="Proteomes" id="UP001337305"/>
    </source>
</evidence>
<comment type="caution">
    <text evidence="1">The sequence shown here is derived from an EMBL/GenBank/DDBJ whole genome shotgun (WGS) entry which is preliminary data.</text>
</comment>
<protein>
    <submittedName>
        <fullName evidence="1">Uncharacterized protein</fullName>
    </submittedName>
</protein>
<reference evidence="1 2" key="1">
    <citation type="submission" date="2022-09" db="EMBL/GenBank/DDBJ databases">
        <title>Genome sequencing of Flavivirga sp. MEBiC05379.</title>
        <authorList>
            <person name="Oh H.-M."/>
            <person name="Kwon K.K."/>
            <person name="Park M.J."/>
            <person name="Yang S.-H."/>
        </authorList>
    </citation>
    <scope>NUCLEOTIDE SEQUENCE [LARGE SCALE GENOMIC DNA]</scope>
    <source>
        <strain evidence="1 2">MEBiC05379</strain>
    </source>
</reference>